<dbReference type="SUPFAM" id="SSF69322">
    <property type="entry name" value="Tricorn protease domain 2"/>
    <property type="match status" value="1"/>
</dbReference>
<dbReference type="InterPro" id="IPR001375">
    <property type="entry name" value="Peptidase_S9_cat"/>
</dbReference>
<dbReference type="PANTHER" id="PTHR43056:SF5">
    <property type="entry name" value="PEPTIDASE S9 PROLYL OLIGOPEPTIDASE CATALYTIC DOMAIN-CONTAINING PROTEIN"/>
    <property type="match status" value="1"/>
</dbReference>
<dbReference type="ESTHER" id="selml-d8qva1">
    <property type="family name" value="PMH_Peptidase_S9"/>
</dbReference>
<sequence length="666" mass="74356">MADDSKKKTQAPFGSWKSPFTAELVSGASLRLGGFATDANGNLLCVEGRPAEAGRCVLVKKDGNGRVEDITPSGFNVRSTVHEYGGGAFTVEGETAVFSNFSDQRLYKQSLTGERSPVPLTPAYEGPVVRYADGRFDISRGRYITVREGTHNGFSIPWIFSRHLFICGYRWLSAEPEVLLSGNDFYSFPRLSPDGRKLAWIEWSHPNMPWDSTYLYVGDIGKDGKITKRVCVAGNDGAKEAVTEPKWSPEGELFFVSDRGRGFWNLYHWVESENKCEPMYPLDAEFTRPAWIFGNSSYGFFNSSLGTRIICTYRWERGNSRLAIVDISPSRSIYPVETPFDAIYNLIVFGLHHLKFMLNEQVDLKNSDADPGSIIWSSEAMDLDKYQEYISVPRIIEFPTEVPGETAFVNFYPPSNGDYEAPPEEKPPLLVRSHGGPTAESDTTLQLGIQFWTSRGWAFADVNYGGSTGYGRQYRERLNGKWGIVDVGDCCSCASHLVASGEVDESRLCIDGRSAGGYTTLAALAFRDTFKAGASLYGVSDLESLMTDTHKFESRYLTSLIGDSKAFHDRSPIHYPERFSCPLILFQGLDDKVVPPNQARMIYEAVKSKGIPVALVEYEGEQHGFRKAENIKYTLEQEMLFFARLIGGFLPADKIDPVHVDNFPSK</sequence>
<dbReference type="InterPro" id="IPR029058">
    <property type="entry name" value="AB_hydrolase_fold"/>
</dbReference>
<dbReference type="STRING" id="88036.D8QVA1"/>
<dbReference type="FunCoup" id="D8QVA1">
    <property type="interactions" value="2190"/>
</dbReference>
<dbReference type="InterPro" id="IPR011659">
    <property type="entry name" value="WD40"/>
</dbReference>
<dbReference type="PANTHER" id="PTHR43056">
    <property type="entry name" value="PEPTIDASE S9 PROLYL OLIGOPEPTIDASE"/>
    <property type="match status" value="1"/>
</dbReference>
<dbReference type="eggNOG" id="KOG2100">
    <property type="taxonomic scope" value="Eukaryota"/>
</dbReference>
<dbReference type="Gramene" id="EFJ36425">
    <property type="protein sequence ID" value="EFJ36425"/>
    <property type="gene ID" value="SELMODRAFT_78836"/>
</dbReference>
<dbReference type="HOGENOM" id="CLU_012236_1_0_1"/>
<name>D8QVA1_SELML</name>
<proteinExistence type="predicted"/>
<dbReference type="GO" id="GO:0006508">
    <property type="term" value="P:proteolysis"/>
    <property type="evidence" value="ECO:0007669"/>
    <property type="project" value="InterPro"/>
</dbReference>
<evidence type="ECO:0000259" key="1">
    <source>
        <dbReference type="Pfam" id="PF00326"/>
    </source>
</evidence>
<dbReference type="Proteomes" id="UP000001514">
    <property type="component" value="Unassembled WGS sequence"/>
</dbReference>
<accession>D8QVA1</accession>
<dbReference type="InterPro" id="IPR050585">
    <property type="entry name" value="Xaa-Pro_dipeptidyl-ppase/CocE"/>
</dbReference>
<dbReference type="Pfam" id="PF00326">
    <property type="entry name" value="Peptidase_S9"/>
    <property type="match status" value="1"/>
</dbReference>
<dbReference type="Gene3D" id="3.40.50.1820">
    <property type="entry name" value="alpha/beta hydrolase"/>
    <property type="match status" value="1"/>
</dbReference>
<feature type="domain" description="Peptidase S9 prolyl oligopeptidase catalytic" evidence="1">
    <location>
        <begin position="447"/>
        <end position="647"/>
    </location>
</feature>
<dbReference type="GO" id="GO:0008236">
    <property type="term" value="F:serine-type peptidase activity"/>
    <property type="evidence" value="ECO:0007669"/>
    <property type="project" value="InterPro"/>
</dbReference>
<evidence type="ECO:0000313" key="3">
    <source>
        <dbReference type="Proteomes" id="UP000001514"/>
    </source>
</evidence>
<dbReference type="KEGG" id="smo:SELMODRAFT_78836"/>
<evidence type="ECO:0000313" key="2">
    <source>
        <dbReference type="EMBL" id="EFJ36425.1"/>
    </source>
</evidence>
<protein>
    <recommendedName>
        <fullName evidence="1">Peptidase S9 prolyl oligopeptidase catalytic domain-containing protein</fullName>
    </recommendedName>
</protein>
<dbReference type="EMBL" id="GL377567">
    <property type="protein sequence ID" value="EFJ36425.1"/>
    <property type="molecule type" value="Genomic_DNA"/>
</dbReference>
<dbReference type="MEROPS" id="S09.074"/>
<organism evidence="3">
    <name type="scientific">Selaginella moellendorffii</name>
    <name type="common">Spikemoss</name>
    <dbReference type="NCBI Taxonomy" id="88036"/>
    <lineage>
        <taxon>Eukaryota</taxon>
        <taxon>Viridiplantae</taxon>
        <taxon>Streptophyta</taxon>
        <taxon>Embryophyta</taxon>
        <taxon>Tracheophyta</taxon>
        <taxon>Lycopodiopsida</taxon>
        <taxon>Selaginellales</taxon>
        <taxon>Selaginellaceae</taxon>
        <taxon>Selaginella</taxon>
    </lineage>
</organism>
<dbReference type="OMA" id="HKLESRY"/>
<reference evidence="2 3" key="1">
    <citation type="journal article" date="2011" name="Science">
        <title>The Selaginella genome identifies genetic changes associated with the evolution of vascular plants.</title>
        <authorList>
            <person name="Banks J.A."/>
            <person name="Nishiyama T."/>
            <person name="Hasebe M."/>
            <person name="Bowman J.L."/>
            <person name="Gribskov M."/>
            <person name="dePamphilis C."/>
            <person name="Albert V.A."/>
            <person name="Aono N."/>
            <person name="Aoyama T."/>
            <person name="Ambrose B.A."/>
            <person name="Ashton N.W."/>
            <person name="Axtell M.J."/>
            <person name="Barker E."/>
            <person name="Barker M.S."/>
            <person name="Bennetzen J.L."/>
            <person name="Bonawitz N.D."/>
            <person name="Chapple C."/>
            <person name="Cheng C."/>
            <person name="Correa L.G."/>
            <person name="Dacre M."/>
            <person name="DeBarry J."/>
            <person name="Dreyer I."/>
            <person name="Elias M."/>
            <person name="Engstrom E.M."/>
            <person name="Estelle M."/>
            <person name="Feng L."/>
            <person name="Finet C."/>
            <person name="Floyd S.K."/>
            <person name="Frommer W.B."/>
            <person name="Fujita T."/>
            <person name="Gramzow L."/>
            <person name="Gutensohn M."/>
            <person name="Harholt J."/>
            <person name="Hattori M."/>
            <person name="Heyl A."/>
            <person name="Hirai T."/>
            <person name="Hiwatashi Y."/>
            <person name="Ishikawa M."/>
            <person name="Iwata M."/>
            <person name="Karol K.G."/>
            <person name="Koehler B."/>
            <person name="Kolukisaoglu U."/>
            <person name="Kubo M."/>
            <person name="Kurata T."/>
            <person name="Lalonde S."/>
            <person name="Li K."/>
            <person name="Li Y."/>
            <person name="Litt A."/>
            <person name="Lyons E."/>
            <person name="Manning G."/>
            <person name="Maruyama T."/>
            <person name="Michael T.P."/>
            <person name="Mikami K."/>
            <person name="Miyazaki S."/>
            <person name="Morinaga S."/>
            <person name="Murata T."/>
            <person name="Mueller-Roeber B."/>
            <person name="Nelson D.R."/>
            <person name="Obara M."/>
            <person name="Oguri Y."/>
            <person name="Olmstead R.G."/>
            <person name="Onodera N."/>
            <person name="Petersen B.L."/>
            <person name="Pils B."/>
            <person name="Prigge M."/>
            <person name="Rensing S.A."/>
            <person name="Riano-Pachon D.M."/>
            <person name="Roberts A.W."/>
            <person name="Sato Y."/>
            <person name="Scheller H.V."/>
            <person name="Schulz B."/>
            <person name="Schulz C."/>
            <person name="Shakirov E.V."/>
            <person name="Shibagaki N."/>
            <person name="Shinohara N."/>
            <person name="Shippen D.E."/>
            <person name="Soerensen I."/>
            <person name="Sotooka R."/>
            <person name="Sugimoto N."/>
            <person name="Sugita M."/>
            <person name="Sumikawa N."/>
            <person name="Tanurdzic M."/>
            <person name="Theissen G."/>
            <person name="Ulvskov P."/>
            <person name="Wakazuki S."/>
            <person name="Weng J.K."/>
            <person name="Willats W.W."/>
            <person name="Wipf D."/>
            <person name="Wolf P.G."/>
            <person name="Yang L."/>
            <person name="Zimmer A.D."/>
            <person name="Zhu Q."/>
            <person name="Mitros T."/>
            <person name="Hellsten U."/>
            <person name="Loque D."/>
            <person name="Otillar R."/>
            <person name="Salamov A."/>
            <person name="Schmutz J."/>
            <person name="Shapiro H."/>
            <person name="Lindquist E."/>
            <person name="Lucas S."/>
            <person name="Rokhsar D."/>
            <person name="Grigoriev I.V."/>
        </authorList>
    </citation>
    <scope>NUCLEOTIDE SEQUENCE [LARGE SCALE GENOMIC DNA]</scope>
</reference>
<dbReference type="InterPro" id="IPR011042">
    <property type="entry name" value="6-blade_b-propeller_TolB-like"/>
</dbReference>
<dbReference type="AlphaFoldDB" id="D8QVA1"/>
<keyword evidence="3" id="KW-1185">Reference proteome</keyword>
<dbReference type="Pfam" id="PF07676">
    <property type="entry name" value="PD40"/>
    <property type="match status" value="1"/>
</dbReference>
<gene>
    <name evidence="2" type="ORF">SELMODRAFT_78836</name>
</gene>
<dbReference type="SUPFAM" id="SSF53474">
    <property type="entry name" value="alpha/beta-Hydrolases"/>
    <property type="match status" value="1"/>
</dbReference>
<dbReference type="InParanoid" id="D8QVA1"/>
<dbReference type="Gene3D" id="2.120.10.30">
    <property type="entry name" value="TolB, C-terminal domain"/>
    <property type="match status" value="1"/>
</dbReference>